<name>A0AAE4IW70_9ENTR</name>
<dbReference type="AlphaFoldDB" id="A0AAE4IW70"/>
<dbReference type="InterPro" id="IPR017739">
    <property type="entry name" value="T6SS-assoc_VCA0119"/>
</dbReference>
<organism evidence="2 3">
    <name type="scientific">Pseudenterobacter timonensis</name>
    <dbReference type="NCBI Taxonomy" id="1755099"/>
    <lineage>
        <taxon>Bacteria</taxon>
        <taxon>Pseudomonadati</taxon>
        <taxon>Pseudomonadota</taxon>
        <taxon>Gammaproteobacteria</taxon>
        <taxon>Enterobacterales</taxon>
        <taxon>Enterobacteriaceae</taxon>
        <taxon>Pseudenterobacter</taxon>
    </lineage>
</organism>
<dbReference type="InterPro" id="IPR010657">
    <property type="entry name" value="ImpA_N"/>
</dbReference>
<dbReference type="PANTHER" id="PTHR37024">
    <property type="entry name" value="TYPE VI SECRETION SYSTEM DUF2094 AND IMPA-RELATED DOMAIN PROTEIN"/>
    <property type="match status" value="1"/>
</dbReference>
<dbReference type="RefSeq" id="WP_310826531.1">
    <property type="nucleotide sequence ID" value="NZ_JAQGEC010000012.1"/>
</dbReference>
<evidence type="ECO:0000259" key="1">
    <source>
        <dbReference type="Pfam" id="PF06812"/>
    </source>
</evidence>
<dbReference type="NCBIfam" id="TIGR03362">
    <property type="entry name" value="VI_chp_7"/>
    <property type="match status" value="1"/>
</dbReference>
<dbReference type="PANTHER" id="PTHR37024:SF5">
    <property type="entry name" value="IMPA N-TERMINAL DOMAIN-CONTAINING PROTEIN"/>
    <property type="match status" value="1"/>
</dbReference>
<sequence>MASLHTLINACQAAPDALENQARQRLPLWDKWLQPVSSKSVTGDDPGYDDDFQQMREEVSKLSGADTDRVCQLAEKLLTTTTKDIRVASYYTWARLHRDGEAGLADGLELMAGLMLRFGAQLHPHRERSRLGALEWLASTRMLDSLLCYPEVNNADNARIAGALLLLEQAAEIALPAALYSALENRLQKSGGPQAVVPQNVSDSGHATVSAASVPLLTGIASGQELLAQARVLAEYLRNQPDGWLSAHRLIKNLRHDTLHQLPPLLADGRTRIEPPKPDQRALLKRLFLQQSWRELMEEADSLLSRGANHLWLDIQWYLHQALMKSGYENEAAIIQADLKGLLSRLPGLETLAFNDGTPFADEVTLNWIQQQVLENTAGWRDDDTVITASASGDDDILQLEPEALTLADSEGAEAALAWLQNRPGIHSVRNRWLLRLLMARIAEQTGKNELALHLLGELDANATAINLTQWEPGLLFEVKARRLKLLRTKAGRSEAEKIRLNPDMDSLLAGLITIDPAKAAVLCG</sequence>
<gene>
    <name evidence="2" type="primary">tssA</name>
    <name evidence="2" type="ORF">O7047_13875</name>
</gene>
<feature type="domain" description="ImpA N-terminal" evidence="1">
    <location>
        <begin position="33"/>
        <end position="138"/>
    </location>
</feature>
<evidence type="ECO:0000313" key="2">
    <source>
        <dbReference type="EMBL" id="MDR9891312.1"/>
    </source>
</evidence>
<dbReference type="Pfam" id="PF16989">
    <property type="entry name" value="T6SS_VasJ"/>
    <property type="match status" value="1"/>
</dbReference>
<reference evidence="2" key="1">
    <citation type="submission" date="2022-12" db="EMBL/GenBank/DDBJ databases">
        <title>NDM-1 containing novel ST 2018 Pseudenterobacter timonensis.</title>
        <authorList>
            <person name="Halder G."/>
            <person name="Mandal S."/>
            <person name="Dutta S."/>
        </authorList>
    </citation>
    <scope>NUCLEOTIDE SEQUENCE</scope>
    <source>
        <strain evidence="2">CNCI147</strain>
    </source>
</reference>
<proteinExistence type="predicted"/>
<dbReference type="Pfam" id="PF06812">
    <property type="entry name" value="ImpA_N"/>
    <property type="match status" value="1"/>
</dbReference>
<accession>A0AAE4IW70</accession>
<dbReference type="Proteomes" id="UP001248822">
    <property type="component" value="Unassembled WGS sequence"/>
</dbReference>
<protein>
    <submittedName>
        <fullName evidence="2">Type VI secretion system protein TssA</fullName>
    </submittedName>
</protein>
<evidence type="ECO:0000313" key="3">
    <source>
        <dbReference type="Proteomes" id="UP001248822"/>
    </source>
</evidence>
<comment type="caution">
    <text evidence="2">The sequence shown here is derived from an EMBL/GenBank/DDBJ whole genome shotgun (WGS) entry which is preliminary data.</text>
</comment>
<dbReference type="EMBL" id="JAQGEC010000012">
    <property type="protein sequence ID" value="MDR9891312.1"/>
    <property type="molecule type" value="Genomic_DNA"/>
</dbReference>